<gene>
    <name evidence="2" type="ORF">QWY20_13190</name>
</gene>
<proteinExistence type="predicted"/>
<keyword evidence="1" id="KW-1133">Transmembrane helix</keyword>
<feature type="transmembrane region" description="Helical" evidence="1">
    <location>
        <begin position="109"/>
        <end position="130"/>
    </location>
</feature>
<evidence type="ECO:0000313" key="3">
    <source>
        <dbReference type="Proteomes" id="UP001336314"/>
    </source>
</evidence>
<protein>
    <submittedName>
        <fullName evidence="2">DUF2069 domain-containing protein</fullName>
    </submittedName>
</protein>
<accession>A0ABU7J7H4</accession>
<keyword evidence="1" id="KW-0472">Membrane</keyword>
<name>A0ABU7J7H4_9GAMM</name>
<evidence type="ECO:0000313" key="2">
    <source>
        <dbReference type="EMBL" id="MEE2002412.1"/>
    </source>
</evidence>
<feature type="transmembrane region" description="Helical" evidence="1">
    <location>
        <begin position="83"/>
        <end position="103"/>
    </location>
</feature>
<dbReference type="Proteomes" id="UP001336314">
    <property type="component" value="Unassembled WGS sequence"/>
</dbReference>
<evidence type="ECO:0000256" key="1">
    <source>
        <dbReference type="SAM" id="Phobius"/>
    </source>
</evidence>
<sequence length="150" mass="17386">MNAGKPEQLADNQSHQTVLMADKTKQFLLMGRIGYFGLFALIPLWLLWLAPPSLGNPYILLLMLWLPLWFPLPGILKGEPYTFAWANFIVMIYFVHSLTNLWVASGLYFWLSVVELMLALLMFFGCTYYARFRGQELGRKIPRLKDDPRP</sequence>
<reference evidence="2 3" key="1">
    <citation type="submission" date="2023-07" db="EMBL/GenBank/DDBJ databases">
        <title>Alkalimonas sp., MEB108 novel, alkaliphilic bacterium isolated from Lonar Lake, India.</title>
        <authorList>
            <person name="Joshi A."/>
            <person name="Thite S."/>
        </authorList>
    </citation>
    <scope>NUCLEOTIDE SEQUENCE [LARGE SCALE GENOMIC DNA]</scope>
    <source>
        <strain evidence="2 3">MEB108</strain>
    </source>
</reference>
<keyword evidence="3" id="KW-1185">Reference proteome</keyword>
<dbReference type="Pfam" id="PF09842">
    <property type="entry name" value="DUF2069"/>
    <property type="match status" value="1"/>
</dbReference>
<comment type="caution">
    <text evidence="2">The sequence shown here is derived from an EMBL/GenBank/DDBJ whole genome shotgun (WGS) entry which is preliminary data.</text>
</comment>
<dbReference type="EMBL" id="JAUHLI010000012">
    <property type="protein sequence ID" value="MEE2002412.1"/>
    <property type="molecule type" value="Genomic_DNA"/>
</dbReference>
<keyword evidence="1" id="KW-0812">Transmembrane</keyword>
<feature type="transmembrane region" description="Helical" evidence="1">
    <location>
        <begin position="33"/>
        <end position="51"/>
    </location>
</feature>
<dbReference type="InterPro" id="IPR018643">
    <property type="entry name" value="DUF2069_membrane"/>
</dbReference>
<feature type="transmembrane region" description="Helical" evidence="1">
    <location>
        <begin position="57"/>
        <end position="76"/>
    </location>
</feature>
<organism evidence="2 3">
    <name type="scientific">Alkalimonas cellulosilytica</name>
    <dbReference type="NCBI Taxonomy" id="3058395"/>
    <lineage>
        <taxon>Bacteria</taxon>
        <taxon>Pseudomonadati</taxon>
        <taxon>Pseudomonadota</taxon>
        <taxon>Gammaproteobacteria</taxon>
        <taxon>Alkalimonas</taxon>
    </lineage>
</organism>